<evidence type="ECO:0000313" key="2">
    <source>
        <dbReference type="Proteomes" id="UP000826271"/>
    </source>
</evidence>
<dbReference type="PANTHER" id="PTHR45523">
    <property type="entry name" value="TETRATRICOPEPTIDE REPEAT (TPR)-CONTAINING PROTEIN-RELATED"/>
    <property type="match status" value="1"/>
</dbReference>
<accession>A0AAV6WYC7</accession>
<name>A0AAV6WYC7_9LAMI</name>
<dbReference type="EMBL" id="WHWC01000010">
    <property type="protein sequence ID" value="KAG8375129.1"/>
    <property type="molecule type" value="Genomic_DNA"/>
</dbReference>
<evidence type="ECO:0000313" key="1">
    <source>
        <dbReference type="EMBL" id="KAG8375129.1"/>
    </source>
</evidence>
<reference evidence="1" key="1">
    <citation type="submission" date="2019-10" db="EMBL/GenBank/DDBJ databases">
        <authorList>
            <person name="Zhang R."/>
            <person name="Pan Y."/>
            <person name="Wang J."/>
            <person name="Ma R."/>
            <person name="Yu S."/>
        </authorList>
    </citation>
    <scope>NUCLEOTIDE SEQUENCE</scope>
    <source>
        <strain evidence="1">LA-IB0</strain>
        <tissue evidence="1">Leaf</tissue>
    </source>
</reference>
<proteinExistence type="predicted"/>
<protein>
    <submittedName>
        <fullName evidence="1">Uncharacterized protein</fullName>
    </submittedName>
</protein>
<organism evidence="1 2">
    <name type="scientific">Buddleja alternifolia</name>
    <dbReference type="NCBI Taxonomy" id="168488"/>
    <lineage>
        <taxon>Eukaryota</taxon>
        <taxon>Viridiplantae</taxon>
        <taxon>Streptophyta</taxon>
        <taxon>Embryophyta</taxon>
        <taxon>Tracheophyta</taxon>
        <taxon>Spermatophyta</taxon>
        <taxon>Magnoliopsida</taxon>
        <taxon>eudicotyledons</taxon>
        <taxon>Gunneridae</taxon>
        <taxon>Pentapetalae</taxon>
        <taxon>asterids</taxon>
        <taxon>lamiids</taxon>
        <taxon>Lamiales</taxon>
        <taxon>Scrophulariaceae</taxon>
        <taxon>Buddlejeae</taxon>
        <taxon>Buddleja</taxon>
    </lineage>
</organism>
<dbReference type="PANTHER" id="PTHR45523:SF2">
    <property type="entry name" value="OS02G0470600 PROTEIN"/>
    <property type="match status" value="1"/>
</dbReference>
<dbReference type="Proteomes" id="UP000826271">
    <property type="component" value="Unassembled WGS sequence"/>
</dbReference>
<dbReference type="AlphaFoldDB" id="A0AAV6WYC7"/>
<keyword evidence="2" id="KW-1185">Reference proteome</keyword>
<comment type="caution">
    <text evidence="1">The sequence shown here is derived from an EMBL/GenBank/DDBJ whole genome shotgun (WGS) entry which is preliminary data.</text>
</comment>
<sequence>MTLAKHAAVTMDEQGNETFDMSGALDKLRKSLELERLAMYHDSNRCPWKLDKRWEDLSPREWIEIFQDGINESSKGSTLVSPWARDRTYLVSPINGDLKYHRLGNQERNDSSVPFEKASLVITDVSLTITENTCGSLSFKTHGASFRGCRLLVALCCTSWVAAEEDVSISSEQKVNALQASFVHAPSGENVDWRLSAIISPCHATKEIVKLFLRLFLYDLALDDCYIRVELNQFLYYVYVLFLFWDMTEAEAEACFVLVEKATKTLLIWIYIPQSQGIRFFKIVGDG</sequence>
<gene>
    <name evidence="1" type="ORF">BUALT_Bualt10G0068200</name>
</gene>